<comment type="caution">
    <text evidence="2">The sequence shown here is derived from an EMBL/GenBank/DDBJ whole genome shotgun (WGS) entry which is preliminary data.</text>
</comment>
<dbReference type="AlphaFoldDB" id="A0A1Y2E7K4"/>
<evidence type="ECO:0000256" key="1">
    <source>
        <dbReference type="SAM" id="SignalP"/>
    </source>
</evidence>
<dbReference type="RefSeq" id="XP_040718165.1">
    <property type="nucleotide sequence ID" value="XM_040853773.1"/>
</dbReference>
<dbReference type="InParanoid" id="A0A1Y2E7K4"/>
<keyword evidence="1" id="KW-0732">Signal</keyword>
<accession>A0A1Y2E7K4</accession>
<keyword evidence="3" id="KW-1185">Reference proteome</keyword>
<name>A0A1Y2E7K4_9PEZI</name>
<dbReference type="EMBL" id="MCFJ01000004">
    <property type="protein sequence ID" value="ORY67541.1"/>
    <property type="molecule type" value="Genomic_DNA"/>
</dbReference>
<dbReference type="GeneID" id="63769985"/>
<protein>
    <recommendedName>
        <fullName evidence="4">Secreted protein</fullName>
    </recommendedName>
</protein>
<evidence type="ECO:0008006" key="4">
    <source>
        <dbReference type="Google" id="ProtNLM"/>
    </source>
</evidence>
<feature type="signal peptide" evidence="1">
    <location>
        <begin position="1"/>
        <end position="27"/>
    </location>
</feature>
<sequence length="128" mass="13731">MAGRGVHSSSLISALSIFLRLDSLLIASRGSLLDSGCLLPYVCVPPTSANILDSGSLSATKRFPIRCKRLQRLSFATSGSLATTNGFLPGGSRPASDDTCGSDAKIPEMTRREDRRIKGRRVHHTECI</sequence>
<reference evidence="2 3" key="1">
    <citation type="submission" date="2016-07" db="EMBL/GenBank/DDBJ databases">
        <title>Pervasive Adenine N6-methylation of Active Genes in Fungi.</title>
        <authorList>
            <consortium name="DOE Joint Genome Institute"/>
            <person name="Mondo S.J."/>
            <person name="Dannebaum R.O."/>
            <person name="Kuo R.C."/>
            <person name="Labutti K."/>
            <person name="Haridas S."/>
            <person name="Kuo A."/>
            <person name="Salamov A."/>
            <person name="Ahrendt S.R."/>
            <person name="Lipzen A."/>
            <person name="Sullivan W."/>
            <person name="Andreopoulos W.B."/>
            <person name="Clum A."/>
            <person name="Lindquist E."/>
            <person name="Daum C."/>
            <person name="Ramamoorthy G.K."/>
            <person name="Gryganskyi A."/>
            <person name="Culley D."/>
            <person name="Magnuson J.K."/>
            <person name="James T.Y."/>
            <person name="O'Malley M.A."/>
            <person name="Stajich J.E."/>
            <person name="Spatafora J.W."/>
            <person name="Visel A."/>
            <person name="Grigoriev I.V."/>
        </authorList>
    </citation>
    <scope>NUCLEOTIDE SEQUENCE [LARGE SCALE GENOMIC DNA]</scope>
    <source>
        <strain evidence="2 3">CBS 129021</strain>
    </source>
</reference>
<gene>
    <name evidence="2" type="ORF">BCR38DRAFT_159808</name>
</gene>
<feature type="chain" id="PRO_5012192313" description="Secreted protein" evidence="1">
    <location>
        <begin position="28"/>
        <end position="128"/>
    </location>
</feature>
<evidence type="ECO:0000313" key="3">
    <source>
        <dbReference type="Proteomes" id="UP000193689"/>
    </source>
</evidence>
<evidence type="ECO:0000313" key="2">
    <source>
        <dbReference type="EMBL" id="ORY67541.1"/>
    </source>
</evidence>
<organism evidence="2 3">
    <name type="scientific">Pseudomassariella vexata</name>
    <dbReference type="NCBI Taxonomy" id="1141098"/>
    <lineage>
        <taxon>Eukaryota</taxon>
        <taxon>Fungi</taxon>
        <taxon>Dikarya</taxon>
        <taxon>Ascomycota</taxon>
        <taxon>Pezizomycotina</taxon>
        <taxon>Sordariomycetes</taxon>
        <taxon>Xylariomycetidae</taxon>
        <taxon>Amphisphaeriales</taxon>
        <taxon>Pseudomassariaceae</taxon>
        <taxon>Pseudomassariella</taxon>
    </lineage>
</organism>
<proteinExistence type="predicted"/>
<dbReference type="Proteomes" id="UP000193689">
    <property type="component" value="Unassembled WGS sequence"/>
</dbReference>